<gene>
    <name evidence="1" type="ORF">IPJ89_00995</name>
</gene>
<dbReference type="AlphaFoldDB" id="A0A7T9DK38"/>
<organism evidence="1">
    <name type="scientific">Candidatus Iainarchaeum sp</name>
    <dbReference type="NCBI Taxonomy" id="3101447"/>
    <lineage>
        <taxon>Archaea</taxon>
        <taxon>Candidatus Iainarchaeota</taxon>
        <taxon>Candidatus Iainarchaeia</taxon>
        <taxon>Candidatus Iainarchaeales</taxon>
        <taxon>Candidatus Iainarchaeaceae</taxon>
        <taxon>Candidatus Iainarchaeum</taxon>
    </lineage>
</organism>
<protein>
    <submittedName>
        <fullName evidence="1">Uncharacterized protein</fullName>
    </submittedName>
</protein>
<dbReference type="Proteomes" id="UP000596004">
    <property type="component" value="Chromosome"/>
</dbReference>
<reference evidence="1" key="1">
    <citation type="submission" date="2020-11" db="EMBL/GenBank/DDBJ databases">
        <title>Connecting structure to function with the recovery of over 1000 high-quality activated sludge metagenome-assembled genomes encoding full-length rRNA genes using long-read sequencing.</title>
        <authorList>
            <person name="Singleton C.M."/>
            <person name="Petriglieri F."/>
            <person name="Kristensen J.M."/>
            <person name="Kirkegaard R.H."/>
            <person name="Michaelsen T.Y."/>
            <person name="Andersen M.H."/>
            <person name="Karst S.M."/>
            <person name="Dueholm M.S."/>
            <person name="Nielsen P.H."/>
            <person name="Albertsen M."/>
        </authorList>
    </citation>
    <scope>NUCLEOTIDE SEQUENCE</scope>
    <source>
        <strain evidence="1">Fred_18-Q3-R57-64_BAT3C.431</strain>
    </source>
</reference>
<sequence>MKLVANEELRLKLLEEEFKLRSKQPTAWTKTKFRPYANFRRPKSSIEGQVAVATQ</sequence>
<accession>A0A7T9DK38</accession>
<dbReference type="EMBL" id="CP064981">
    <property type="protein sequence ID" value="QQR92803.1"/>
    <property type="molecule type" value="Genomic_DNA"/>
</dbReference>
<proteinExistence type="predicted"/>
<name>A0A7T9DK38_9ARCH</name>
<evidence type="ECO:0000313" key="1">
    <source>
        <dbReference type="EMBL" id="QQR92803.1"/>
    </source>
</evidence>